<dbReference type="EMBL" id="CP034209">
    <property type="protein sequence ID" value="QBZ64775.1"/>
    <property type="molecule type" value="Genomic_DNA"/>
</dbReference>
<protein>
    <submittedName>
        <fullName evidence="1">Uncharacterized protein</fullName>
    </submittedName>
</protein>
<accession>A0A4P7NQV4</accession>
<evidence type="ECO:0000313" key="2">
    <source>
        <dbReference type="Proteomes" id="UP000294847"/>
    </source>
</evidence>
<name>A0A4P7NQV4_PYROR</name>
<gene>
    <name evidence="1" type="ORF">PoMZ_06476</name>
</gene>
<proteinExistence type="predicted"/>
<organism evidence="1 2">
    <name type="scientific">Pyricularia oryzae</name>
    <name type="common">Rice blast fungus</name>
    <name type="synonym">Magnaporthe oryzae</name>
    <dbReference type="NCBI Taxonomy" id="318829"/>
    <lineage>
        <taxon>Eukaryota</taxon>
        <taxon>Fungi</taxon>
        <taxon>Dikarya</taxon>
        <taxon>Ascomycota</taxon>
        <taxon>Pezizomycotina</taxon>
        <taxon>Sordariomycetes</taxon>
        <taxon>Sordariomycetidae</taxon>
        <taxon>Magnaporthales</taxon>
        <taxon>Pyriculariaceae</taxon>
        <taxon>Pyricularia</taxon>
    </lineage>
</organism>
<dbReference type="AlphaFoldDB" id="A0A4P7NQV4"/>
<reference evidence="1 2" key="1">
    <citation type="journal article" date="2019" name="Mol. Biol. Evol.">
        <title>Blast fungal genomes show frequent chromosomal changes, gene gains and losses, and effector gene turnover.</title>
        <authorList>
            <person name="Gomez Luciano L.B."/>
            <person name="Jason Tsai I."/>
            <person name="Chuma I."/>
            <person name="Tosa Y."/>
            <person name="Chen Y.H."/>
            <person name="Li J.Y."/>
            <person name="Li M.Y."/>
            <person name="Jade Lu M.Y."/>
            <person name="Nakayashiki H."/>
            <person name="Li W.H."/>
        </authorList>
    </citation>
    <scope>NUCLEOTIDE SEQUENCE [LARGE SCALE GENOMIC DNA]</scope>
    <source>
        <strain evidence="1">MZ5-1-6</strain>
    </source>
</reference>
<evidence type="ECO:0000313" key="1">
    <source>
        <dbReference type="EMBL" id="QBZ64775.1"/>
    </source>
</evidence>
<dbReference type="Proteomes" id="UP000294847">
    <property type="component" value="Chromosome 6"/>
</dbReference>
<sequence length="80" mass="9037">MQIPPQYCRKKDGKQKRMLSKNIFAPPINAGPSQKICLAPPHPNSHNNDPKPIIRSKKGIHTQRCRLPSCVCERSARPLL</sequence>